<dbReference type="InterPro" id="IPR032675">
    <property type="entry name" value="LRR_dom_sf"/>
</dbReference>
<evidence type="ECO:0000256" key="1">
    <source>
        <dbReference type="ARBA" id="ARBA00022614"/>
    </source>
</evidence>
<dbReference type="PRINTS" id="PR00364">
    <property type="entry name" value="DISEASERSIST"/>
</dbReference>
<dbReference type="GO" id="GO:0043531">
    <property type="term" value="F:ADP binding"/>
    <property type="evidence" value="ECO:0007669"/>
    <property type="project" value="InterPro"/>
</dbReference>
<sequence>MAFMGTESASSSSSSTMSGWTYDVFLSFRGSDTRKNFTDHLYAALKQKGIFTFRDDEKLERGTFIAPELLRAIEESRFAVVIISQDYASSSWCLVELAKIVECMEEERLIILPVFHYIDPSDVRNLKETFGEAFAKHEEHYKDNIEEVYRWKAALTQVAKIAGWDLRDKHEAKVVEEIVGKILDKLTSTYSIVHKDFVGINSRMEELVNLLGMGLNDVRFIGIWGMGGLGKTTLARVVYDKFRNRFEGSSFLANVREECGKHGLVHLKKQLLSDILIERNIDFSDVQWGSNVIEKRLCYKSVLIVLDDVDQLDQLEELAGERIWFGRGSRVIITTRDQHLLIKHDVARAEIYEATKLNSDEALQLFSRKAFKKDHPLEGYVELSKKAISYAQGLPLALNVLGPFLKHRSPDAWKSALDRLKETPPKKVLDTLRISFDGLEETEKKIFLDIACFFKGEDKDRVINILQTPRYKPSIDIDVLVEKSLITIFNNYLWMHDLLQELGWQIVHSEFPEQPGSRSRLCLKDDVLHVLKNNTGSGKIRGIMLHSPGPVKVQLHTEAFRNMENLKFLIVENVHICEPLEFLPHKLIFLKWPNYPFHWPSEYFPEQLVAIEMPHSRIRLPKLITQERPLENLKDVNLRYCKFITELPKSWAPNLESLQLAGCENLVKLTELGAPNLAYLDLSNCENLVKLTELGAPNLEYLDLSYCENLVEIDECFGSLEKLTTWDLKRCRKLQILPSQLRLESLYRFILSGCSSLEKLPNFHPEMECLNTLFLDRSGIREVPSSIEHLTELVVLNLRNCKNLGDLPHSIYKLQQLRELSIPTAKLRPTCDSFDGSSGYGFVNMTELILLGCEGIIELDLLMKPDYFPALEAIFLSSTNIVTIPESISRFPRLIQLSATNCKLLREIQGLPQSIRSVHVDNSRLLNTSPSGLFNQVIGIIGILPNRVCGSARSNKLMDLQFSNNLPSETKATEWVDFWGESFDGFDPDITFSGTEMLKWFNHRSVDNSIFFFVGRNFPKLVVCIVPGPKRFQGFVEISINGYENREYQSIDLRGDSEYSCSQYLFSLTQWSLLQRHLNESNPTDQNRVKVSIRYKLRVEETEDTLMNSEEICLNQKITLNCSSSVVSDRFLFAFDAKLTRMVAVEVTGGPQISFCLGCELCLEGQLFLLPRLNCQIGLLSCSSSFEEFIAQFKFKHWAVRKLDMLQRLLFTQKRNWVSISLMLEIPHYVQLIVLVVFEDTCKNLLGVVASFDPVNQIFM</sequence>
<evidence type="ECO:0000256" key="2">
    <source>
        <dbReference type="ARBA" id="ARBA00022737"/>
    </source>
</evidence>
<dbReference type="SMART" id="SM00255">
    <property type="entry name" value="TIR"/>
    <property type="match status" value="1"/>
</dbReference>
<dbReference type="Gene3D" id="3.80.10.10">
    <property type="entry name" value="Ribonuclease Inhibitor"/>
    <property type="match status" value="2"/>
</dbReference>
<dbReference type="Gramene" id="QL03p063741:mrna">
    <property type="protein sequence ID" value="QL03p063741:mrna"/>
    <property type="gene ID" value="QL03p063741"/>
</dbReference>
<dbReference type="InParanoid" id="A0A7N2LA80"/>
<dbReference type="InterPro" id="IPR042197">
    <property type="entry name" value="Apaf_helical"/>
</dbReference>
<evidence type="ECO:0000259" key="5">
    <source>
        <dbReference type="PROSITE" id="PS50104"/>
    </source>
</evidence>
<keyword evidence="7" id="KW-1185">Reference proteome</keyword>
<reference evidence="6" key="2">
    <citation type="submission" date="2021-01" db="UniProtKB">
        <authorList>
            <consortium name="EnsemblPlants"/>
        </authorList>
    </citation>
    <scope>IDENTIFICATION</scope>
</reference>
<dbReference type="GO" id="GO:0006952">
    <property type="term" value="P:defense response"/>
    <property type="evidence" value="ECO:0007669"/>
    <property type="project" value="InterPro"/>
</dbReference>
<dbReference type="Gene3D" id="3.40.50.300">
    <property type="entry name" value="P-loop containing nucleotide triphosphate hydrolases"/>
    <property type="match status" value="1"/>
</dbReference>
<proteinExistence type="predicted"/>
<keyword evidence="4" id="KW-0520">NAD</keyword>
<dbReference type="Gene3D" id="3.40.50.10140">
    <property type="entry name" value="Toll/interleukin-1 receptor homology (TIR) domain"/>
    <property type="match status" value="1"/>
</dbReference>
<feature type="domain" description="TIR" evidence="5">
    <location>
        <begin position="20"/>
        <end position="186"/>
    </location>
</feature>
<dbReference type="InterPro" id="IPR002182">
    <property type="entry name" value="NB-ARC"/>
</dbReference>
<name>A0A7N2LA80_QUELO</name>
<dbReference type="Pfam" id="PF23286">
    <property type="entry name" value="LRR_13"/>
    <property type="match status" value="1"/>
</dbReference>
<dbReference type="AlphaFoldDB" id="A0A7N2LA80"/>
<dbReference type="Proteomes" id="UP000594261">
    <property type="component" value="Chromosome 3"/>
</dbReference>
<accession>A0A7N2LA80</accession>
<evidence type="ECO:0000256" key="3">
    <source>
        <dbReference type="ARBA" id="ARBA00022821"/>
    </source>
</evidence>
<dbReference type="OMA" id="PERINQW"/>
<evidence type="ECO:0000313" key="6">
    <source>
        <dbReference type="EnsemblPlants" id="QL03p063741:mrna"/>
    </source>
</evidence>
<dbReference type="EnsemblPlants" id="QL03p063741:mrna">
    <property type="protein sequence ID" value="QL03p063741:mrna"/>
    <property type="gene ID" value="QL03p063741"/>
</dbReference>
<evidence type="ECO:0000313" key="7">
    <source>
        <dbReference type="Proteomes" id="UP000594261"/>
    </source>
</evidence>
<keyword evidence="1" id="KW-0433">Leucine-rich repeat</keyword>
<dbReference type="Gene3D" id="1.10.8.430">
    <property type="entry name" value="Helical domain of apoptotic protease-activating factors"/>
    <property type="match status" value="1"/>
</dbReference>
<dbReference type="InterPro" id="IPR058546">
    <property type="entry name" value="RPS4B/Roq1-like_LRR"/>
</dbReference>
<dbReference type="InterPro" id="IPR035897">
    <property type="entry name" value="Toll_tir_struct_dom_sf"/>
</dbReference>
<reference evidence="6 7" key="1">
    <citation type="journal article" date="2016" name="G3 (Bethesda)">
        <title>First Draft Assembly and Annotation of the Genome of a California Endemic Oak Quercus lobata Nee (Fagaceae).</title>
        <authorList>
            <person name="Sork V.L."/>
            <person name="Fitz-Gibbon S.T."/>
            <person name="Puiu D."/>
            <person name="Crepeau M."/>
            <person name="Gugger P.F."/>
            <person name="Sherman R."/>
            <person name="Stevens K."/>
            <person name="Langley C.H."/>
            <person name="Pellegrini M."/>
            <person name="Salzberg S.L."/>
        </authorList>
    </citation>
    <scope>NUCLEOTIDE SEQUENCE [LARGE SCALE GENOMIC DNA]</scope>
    <source>
        <strain evidence="6 7">cv. SW786</strain>
    </source>
</reference>
<dbReference type="PANTHER" id="PTHR11017:SF573">
    <property type="entry name" value="ADP-RIBOSYL CYCLASE_CYCLIC ADP-RIBOSE HYDROLASE"/>
    <property type="match status" value="1"/>
</dbReference>
<dbReference type="InterPro" id="IPR027417">
    <property type="entry name" value="P-loop_NTPase"/>
</dbReference>
<dbReference type="InterPro" id="IPR044974">
    <property type="entry name" value="Disease_R_plants"/>
</dbReference>
<dbReference type="PROSITE" id="PS50104">
    <property type="entry name" value="TIR"/>
    <property type="match status" value="1"/>
</dbReference>
<dbReference type="GO" id="GO:0007165">
    <property type="term" value="P:signal transduction"/>
    <property type="evidence" value="ECO:0007669"/>
    <property type="project" value="InterPro"/>
</dbReference>
<dbReference type="EMBL" id="LRBV02000003">
    <property type="status" value="NOT_ANNOTATED_CDS"/>
    <property type="molecule type" value="Genomic_DNA"/>
</dbReference>
<organism evidence="6 7">
    <name type="scientific">Quercus lobata</name>
    <name type="common">Valley oak</name>
    <dbReference type="NCBI Taxonomy" id="97700"/>
    <lineage>
        <taxon>Eukaryota</taxon>
        <taxon>Viridiplantae</taxon>
        <taxon>Streptophyta</taxon>
        <taxon>Embryophyta</taxon>
        <taxon>Tracheophyta</taxon>
        <taxon>Spermatophyta</taxon>
        <taxon>Magnoliopsida</taxon>
        <taxon>eudicotyledons</taxon>
        <taxon>Gunneridae</taxon>
        <taxon>Pentapetalae</taxon>
        <taxon>rosids</taxon>
        <taxon>fabids</taxon>
        <taxon>Fagales</taxon>
        <taxon>Fagaceae</taxon>
        <taxon>Quercus</taxon>
    </lineage>
</organism>
<dbReference type="Pfam" id="PF00931">
    <property type="entry name" value="NB-ARC"/>
    <property type="match status" value="1"/>
</dbReference>
<dbReference type="InterPro" id="IPR000157">
    <property type="entry name" value="TIR_dom"/>
</dbReference>
<dbReference type="SUPFAM" id="SSF52200">
    <property type="entry name" value="Toll/Interleukin receptor TIR domain"/>
    <property type="match status" value="1"/>
</dbReference>
<dbReference type="SUPFAM" id="SSF52058">
    <property type="entry name" value="L domain-like"/>
    <property type="match status" value="1"/>
</dbReference>
<dbReference type="PANTHER" id="PTHR11017">
    <property type="entry name" value="LEUCINE-RICH REPEAT-CONTAINING PROTEIN"/>
    <property type="match status" value="1"/>
</dbReference>
<dbReference type="FunFam" id="3.40.50.10140:FF:000007">
    <property type="entry name" value="Disease resistance protein (TIR-NBS-LRR class)"/>
    <property type="match status" value="1"/>
</dbReference>
<keyword evidence="3" id="KW-0611">Plant defense</keyword>
<dbReference type="InterPro" id="IPR058192">
    <property type="entry name" value="WHD_ROQ1-like"/>
</dbReference>
<protein>
    <recommendedName>
        <fullName evidence="5">TIR domain-containing protein</fullName>
    </recommendedName>
</protein>
<keyword evidence="2" id="KW-0677">Repeat</keyword>
<evidence type="ECO:0000256" key="4">
    <source>
        <dbReference type="ARBA" id="ARBA00023027"/>
    </source>
</evidence>
<dbReference type="Pfam" id="PF01582">
    <property type="entry name" value="TIR"/>
    <property type="match status" value="1"/>
</dbReference>
<dbReference type="SUPFAM" id="SSF52540">
    <property type="entry name" value="P-loop containing nucleoside triphosphate hydrolases"/>
    <property type="match status" value="1"/>
</dbReference>
<dbReference type="Pfam" id="PF23282">
    <property type="entry name" value="WHD_ROQ1"/>
    <property type="match status" value="1"/>
</dbReference>